<reference evidence="3 4" key="1">
    <citation type="submission" date="2018-11" db="EMBL/GenBank/DDBJ databases">
        <title>Genome sequence of Apiotrichum porosum DSM 27194.</title>
        <authorList>
            <person name="Aliyu H."/>
            <person name="Gorte O."/>
            <person name="Ochsenreither K."/>
        </authorList>
    </citation>
    <scope>NUCLEOTIDE SEQUENCE [LARGE SCALE GENOMIC DNA]</scope>
    <source>
        <strain evidence="3 4">DSM 27194</strain>
    </source>
</reference>
<comment type="caution">
    <text evidence="3">The sequence shown here is derived from an EMBL/GenBank/DDBJ whole genome shotgun (WGS) entry which is preliminary data.</text>
</comment>
<dbReference type="EMBL" id="RSCE01000002">
    <property type="protein sequence ID" value="RSH86267.1"/>
    <property type="molecule type" value="Genomic_DNA"/>
</dbReference>
<evidence type="ECO:0000256" key="2">
    <source>
        <dbReference type="SAM" id="MobiDB-lite"/>
    </source>
</evidence>
<evidence type="ECO:0000313" key="4">
    <source>
        <dbReference type="Proteomes" id="UP000279236"/>
    </source>
</evidence>
<dbReference type="GO" id="GO:0031145">
    <property type="term" value="P:anaphase-promoting complex-dependent catabolic process"/>
    <property type="evidence" value="ECO:0007669"/>
    <property type="project" value="InterPro"/>
</dbReference>
<proteinExistence type="predicted"/>
<dbReference type="AlphaFoldDB" id="A0A427Y5A8"/>
<keyword evidence="1" id="KW-0833">Ubl conjugation pathway</keyword>
<sequence length="158" mass="17175">MIRSNPTAIPLRPSDLKLLQAELDARRAERERDTAAASGSANAANTSTAAASSRHKSNTSISTKTNGANGRAHWNVDLPLHRFNVVELDCGVKRPPTFECRQCVDSLPPGCIDEPMERMCKDCLAVSPSAHSYPRINLNRPSSHTCSVPPSLIPCTHY</sequence>
<protein>
    <submittedName>
        <fullName evidence="3">Uncharacterized protein</fullName>
    </submittedName>
</protein>
<evidence type="ECO:0000256" key="1">
    <source>
        <dbReference type="ARBA" id="ARBA00022786"/>
    </source>
</evidence>
<dbReference type="Proteomes" id="UP000279236">
    <property type="component" value="Unassembled WGS sequence"/>
</dbReference>
<dbReference type="GO" id="GO:0005680">
    <property type="term" value="C:anaphase-promoting complex"/>
    <property type="evidence" value="ECO:0007669"/>
    <property type="project" value="InterPro"/>
</dbReference>
<dbReference type="Pfam" id="PF10471">
    <property type="entry name" value="ANAPC_CDC26"/>
    <property type="match status" value="1"/>
</dbReference>
<feature type="region of interest" description="Disordered" evidence="2">
    <location>
        <begin position="25"/>
        <end position="70"/>
    </location>
</feature>
<organism evidence="3 4">
    <name type="scientific">Apiotrichum porosum</name>
    <dbReference type="NCBI Taxonomy" id="105984"/>
    <lineage>
        <taxon>Eukaryota</taxon>
        <taxon>Fungi</taxon>
        <taxon>Dikarya</taxon>
        <taxon>Basidiomycota</taxon>
        <taxon>Agaricomycotina</taxon>
        <taxon>Tremellomycetes</taxon>
        <taxon>Trichosporonales</taxon>
        <taxon>Trichosporonaceae</taxon>
        <taxon>Apiotrichum</taxon>
    </lineage>
</organism>
<accession>A0A427Y5A8</accession>
<feature type="compositionally biased region" description="Low complexity" evidence="2">
    <location>
        <begin position="35"/>
        <end position="52"/>
    </location>
</feature>
<gene>
    <name evidence="3" type="ORF">EHS24_004505</name>
</gene>
<feature type="compositionally biased region" description="Polar residues" evidence="2">
    <location>
        <begin position="58"/>
        <end position="68"/>
    </location>
</feature>
<dbReference type="GeneID" id="39589048"/>
<feature type="compositionally biased region" description="Basic and acidic residues" evidence="2">
    <location>
        <begin position="25"/>
        <end position="34"/>
    </location>
</feature>
<evidence type="ECO:0000313" key="3">
    <source>
        <dbReference type="EMBL" id="RSH86267.1"/>
    </source>
</evidence>
<name>A0A427Y5A8_9TREE</name>
<dbReference type="InterPro" id="IPR018860">
    <property type="entry name" value="APC_suCDC26"/>
</dbReference>
<keyword evidence="4" id="KW-1185">Reference proteome</keyword>
<dbReference type="RefSeq" id="XP_028479052.1">
    <property type="nucleotide sequence ID" value="XM_028620080.1"/>
</dbReference>